<dbReference type="WBParaSite" id="nRc.2.0.1.t40575-RA">
    <property type="protein sequence ID" value="nRc.2.0.1.t40575-RA"/>
    <property type="gene ID" value="nRc.2.0.1.g40575"/>
</dbReference>
<sequence length="63" mass="6977">MFDIMNGPSNTHPGSTVIMIGELLVPDQRKIESLSQHLFPKLTALPQMWKEGRGKTAAMAKNL</sequence>
<evidence type="ECO:0000313" key="1">
    <source>
        <dbReference type="Proteomes" id="UP000887565"/>
    </source>
</evidence>
<name>A0A915KR62_ROMCU</name>
<proteinExistence type="predicted"/>
<organism evidence="1 2">
    <name type="scientific">Romanomermis culicivorax</name>
    <name type="common">Nematode worm</name>
    <dbReference type="NCBI Taxonomy" id="13658"/>
    <lineage>
        <taxon>Eukaryota</taxon>
        <taxon>Metazoa</taxon>
        <taxon>Ecdysozoa</taxon>
        <taxon>Nematoda</taxon>
        <taxon>Enoplea</taxon>
        <taxon>Dorylaimia</taxon>
        <taxon>Mermithida</taxon>
        <taxon>Mermithoidea</taxon>
        <taxon>Mermithidae</taxon>
        <taxon>Romanomermis</taxon>
    </lineage>
</organism>
<keyword evidence="1" id="KW-1185">Reference proteome</keyword>
<reference evidence="2" key="1">
    <citation type="submission" date="2022-11" db="UniProtKB">
        <authorList>
            <consortium name="WormBaseParasite"/>
        </authorList>
    </citation>
    <scope>IDENTIFICATION</scope>
</reference>
<dbReference type="AlphaFoldDB" id="A0A915KR62"/>
<evidence type="ECO:0000313" key="2">
    <source>
        <dbReference type="WBParaSite" id="nRc.2.0.1.t40575-RA"/>
    </source>
</evidence>
<dbReference type="Proteomes" id="UP000887565">
    <property type="component" value="Unplaced"/>
</dbReference>
<protein>
    <submittedName>
        <fullName evidence="2">Uncharacterized protein</fullName>
    </submittedName>
</protein>
<accession>A0A915KR62</accession>